<comment type="caution">
    <text evidence="1">The sequence shown here is derived from an EMBL/GenBank/DDBJ whole genome shotgun (WGS) entry which is preliminary data.</text>
</comment>
<sequence>MTSTGATSSPDKQTIEIARLKNGRITYVILLQHGYSFVVYAETSDGFSWGHTEKAIHRLYNRTTSIRIVRKVWKIVKTYIYTNRLSFFEISAGDESRAKLYERFLSGLNRYRVIRTGNSFYVMRCQAG</sequence>
<dbReference type="Proteomes" id="UP000244092">
    <property type="component" value="Unassembled WGS sequence"/>
</dbReference>
<proteinExistence type="predicted"/>
<gene>
    <name evidence="1" type="ORF">C8N31_12022</name>
</gene>
<organism evidence="1 2">
    <name type="scientific">Sulfitobacter mediterraneus</name>
    <dbReference type="NCBI Taxonomy" id="83219"/>
    <lineage>
        <taxon>Bacteria</taxon>
        <taxon>Pseudomonadati</taxon>
        <taxon>Pseudomonadota</taxon>
        <taxon>Alphaproteobacteria</taxon>
        <taxon>Rhodobacterales</taxon>
        <taxon>Roseobacteraceae</taxon>
        <taxon>Sulfitobacter</taxon>
    </lineage>
</organism>
<protein>
    <submittedName>
        <fullName evidence="1">Uncharacterized protein</fullName>
    </submittedName>
</protein>
<evidence type="ECO:0000313" key="1">
    <source>
        <dbReference type="EMBL" id="PTX61901.1"/>
    </source>
</evidence>
<dbReference type="AlphaFoldDB" id="A0A2T6C0Q7"/>
<accession>A0A2T6C0Q7</accession>
<reference evidence="1 2" key="1">
    <citation type="submission" date="2018-04" db="EMBL/GenBank/DDBJ databases">
        <title>Genomic Encyclopedia of Archaeal and Bacterial Type Strains, Phase II (KMG-II): from individual species to whole genera.</title>
        <authorList>
            <person name="Goeker M."/>
        </authorList>
    </citation>
    <scope>NUCLEOTIDE SEQUENCE [LARGE SCALE GENOMIC DNA]</scope>
    <source>
        <strain evidence="1 2">DSM 12244</strain>
    </source>
</reference>
<name>A0A2T6C0Q7_9RHOB</name>
<evidence type="ECO:0000313" key="2">
    <source>
        <dbReference type="Proteomes" id="UP000244092"/>
    </source>
</evidence>
<dbReference type="EMBL" id="QBKU01000020">
    <property type="protein sequence ID" value="PTX61901.1"/>
    <property type="molecule type" value="Genomic_DNA"/>
</dbReference>